<feature type="active site" description="Nucleophile" evidence="7">
    <location>
        <position position="382"/>
    </location>
</feature>
<dbReference type="RefSeq" id="WP_344413733.1">
    <property type="nucleotide sequence ID" value="NZ_BAAAQK010000004.1"/>
</dbReference>
<comment type="catalytic activity">
    <reaction evidence="7">
        <text>hydrogenobyrinate + 2 L-glutamine + 2 ATP + 2 H2O = hydrogenobyrinate a,c-diamide + 2 L-glutamate + 2 ADP + 2 phosphate + 2 H(+)</text>
        <dbReference type="Rhea" id="RHEA:12544"/>
        <dbReference type="ChEBI" id="CHEBI:15377"/>
        <dbReference type="ChEBI" id="CHEBI:15378"/>
        <dbReference type="ChEBI" id="CHEBI:29985"/>
        <dbReference type="ChEBI" id="CHEBI:30616"/>
        <dbReference type="ChEBI" id="CHEBI:43474"/>
        <dbReference type="ChEBI" id="CHEBI:58359"/>
        <dbReference type="ChEBI" id="CHEBI:77873"/>
        <dbReference type="ChEBI" id="CHEBI:77874"/>
        <dbReference type="ChEBI" id="CHEBI:456216"/>
        <dbReference type="EC" id="6.3.5.9"/>
    </reaction>
</comment>
<comment type="domain">
    <text evidence="7">Comprises of two domains. The C-terminal domain contains the binding site for glutamine and catalyzes the hydrolysis of this substrate to glutamate and ammonia. The N-terminal domain is anticipated to bind ATP and hydrogenobyrinate and catalyzes the ultimate synthesis of the diamide product. The ammonia produced via the glutaminase domain is probably translocated to the adjacent domain via a molecular tunnel, where it reacts with an activated intermediate.</text>
</comment>
<dbReference type="Gene3D" id="3.40.50.300">
    <property type="entry name" value="P-loop containing nucleotide triphosphate hydrolases"/>
    <property type="match status" value="2"/>
</dbReference>
<dbReference type="CDD" id="cd05388">
    <property type="entry name" value="CobB_N"/>
    <property type="match status" value="1"/>
</dbReference>
<comment type="miscellaneous">
    <text evidence="7">The a and c carboxylates of hydrogenobyrinate are activated for nucleophilic attack via formation of a phosphorylated intermediate by ATP. CobB catalyzes first the amidation of the c-carboxylate, and then that of the a-carboxylate.</text>
</comment>
<keyword evidence="3 7" id="KW-0547">Nucleotide-binding</keyword>
<comment type="function">
    <text evidence="7">Catalyzes the ATP-dependent amidation of the two carboxylate groups at positions a and c of hydrogenobyrinate, using either L-glutamine or ammonia as the nitrogen source.</text>
</comment>
<evidence type="ECO:0000256" key="4">
    <source>
        <dbReference type="ARBA" id="ARBA00022840"/>
    </source>
</evidence>
<dbReference type="NCBIfam" id="NF002204">
    <property type="entry name" value="PRK01077.1"/>
    <property type="match status" value="1"/>
</dbReference>
<keyword evidence="6 7" id="KW-0315">Glutamine amidotransferase</keyword>
<comment type="caution">
    <text evidence="11">The sequence shown here is derived from an EMBL/GenBank/DDBJ whole genome shotgun (WGS) entry which is preliminary data.</text>
</comment>
<keyword evidence="2 7" id="KW-0436">Ligase</keyword>
<protein>
    <recommendedName>
        <fullName evidence="7">Hydrogenobyrinate a,c-diamide synthase</fullName>
        <ecNumber evidence="7">6.3.5.9</ecNumber>
    </recommendedName>
    <alternativeName>
        <fullName evidence="7">Hydrogenobyrinic acid a,c-diamide synthase</fullName>
    </alternativeName>
</protein>
<sequence length="497" mass="49941">MTRALVIAAPASGSGKTTVATGLMAALTRRGTSVAPFKIGPDYIDPGYHALATGRPGRNLDPVLVGPALLGPLVRHGSAGCEIAVIEGVMGLFDGRVSDGAGSTAQVAGLVGAPVVLVVDCKGQSRSLAALLHGFRSFDPETRLAGVVLNRVGSPRHEEVLRAACDEVGLPVLGALPRRVELAVPSRHLGLVTAAEHGDAALAAVDAMAELVGAHLDLDAVVRIAEPLPAGEVWDPAAALARDPGGPTSRLADVSRAPGASRPGSVSAKAPADPARGQPGSGVVGVGTATTRAADRPLRIGMLGGPAFSFGYAEHPELLAAAGAEVVTVDPLRDETLPWGTAGLVLPGGFPEEHVAALGQNAGLLAAIRELAASGAPIRAECGGLLYLCRELDGTPLVGALDATAAMTGRLTLGYRDAVALADSSGFAAGERVPGHEFHHCAVTPRAGTPAAWGWRGGEPEGFVTGGVHGSFLHTHPAGSPGAVARFVDNAAAHAGS</sequence>
<dbReference type="PANTHER" id="PTHR43873">
    <property type="entry name" value="COBYRINATE A,C-DIAMIDE SYNTHASE"/>
    <property type="match status" value="1"/>
</dbReference>
<feature type="site" description="Increases nucleophilicity of active site Cys" evidence="7">
    <location>
        <position position="474"/>
    </location>
</feature>
<dbReference type="CDD" id="cd03130">
    <property type="entry name" value="GATase1_CobB"/>
    <property type="match status" value="1"/>
</dbReference>
<dbReference type="InterPro" id="IPR027417">
    <property type="entry name" value="P-loop_NTPase"/>
</dbReference>
<feature type="domain" description="CobQ/CobB/MinD/ParA nucleotide binding" evidence="9">
    <location>
        <begin position="5"/>
        <end position="189"/>
    </location>
</feature>
<dbReference type="PROSITE" id="PS51274">
    <property type="entry name" value="GATASE_COBBQ"/>
    <property type="match status" value="1"/>
</dbReference>
<dbReference type="InterPro" id="IPR029062">
    <property type="entry name" value="Class_I_gatase-like"/>
</dbReference>
<dbReference type="EMBL" id="BAAAQK010000004">
    <property type="protein sequence ID" value="GAA1836950.1"/>
    <property type="molecule type" value="Genomic_DNA"/>
</dbReference>
<evidence type="ECO:0000313" key="11">
    <source>
        <dbReference type="EMBL" id="GAA1836950.1"/>
    </source>
</evidence>
<dbReference type="Proteomes" id="UP001500449">
    <property type="component" value="Unassembled WGS sequence"/>
</dbReference>
<gene>
    <name evidence="7" type="primary">cobB</name>
    <name evidence="11" type="ORF">GCM10009836_14400</name>
</gene>
<keyword evidence="4 7" id="KW-0067">ATP-binding</keyword>
<comment type="cofactor">
    <cofactor evidence="1 7">
        <name>Mg(2+)</name>
        <dbReference type="ChEBI" id="CHEBI:18420"/>
    </cofactor>
</comment>
<proteinExistence type="inferred from homology"/>
<evidence type="ECO:0000256" key="6">
    <source>
        <dbReference type="ARBA" id="ARBA00022962"/>
    </source>
</evidence>
<dbReference type="InterPro" id="IPR004484">
    <property type="entry name" value="CbiA/CobB_synth"/>
</dbReference>
<evidence type="ECO:0000256" key="7">
    <source>
        <dbReference type="HAMAP-Rule" id="MF_00027"/>
    </source>
</evidence>
<feature type="domain" description="CobB/CobQ-like glutamine amidotransferase" evidence="10">
    <location>
        <begin position="300"/>
        <end position="476"/>
    </location>
</feature>
<evidence type="ECO:0000313" key="12">
    <source>
        <dbReference type="Proteomes" id="UP001500449"/>
    </source>
</evidence>
<evidence type="ECO:0000256" key="8">
    <source>
        <dbReference type="SAM" id="MobiDB-lite"/>
    </source>
</evidence>
<name>A0ABN2MVK8_9PSEU</name>
<dbReference type="HAMAP" id="MF_00027">
    <property type="entry name" value="CobB_CbiA"/>
    <property type="match status" value="1"/>
</dbReference>
<evidence type="ECO:0000256" key="3">
    <source>
        <dbReference type="ARBA" id="ARBA00022741"/>
    </source>
</evidence>
<keyword evidence="12" id="KW-1185">Reference proteome</keyword>
<evidence type="ECO:0000256" key="1">
    <source>
        <dbReference type="ARBA" id="ARBA00001946"/>
    </source>
</evidence>
<comment type="similarity">
    <text evidence="7">Belongs to the CobB/CbiA family.</text>
</comment>
<dbReference type="InterPro" id="IPR002586">
    <property type="entry name" value="CobQ/CobB/MinD/ParA_Nub-bd_dom"/>
</dbReference>
<dbReference type="EC" id="6.3.5.9" evidence="7"/>
<keyword evidence="5 7" id="KW-0460">Magnesium</keyword>
<evidence type="ECO:0000256" key="5">
    <source>
        <dbReference type="ARBA" id="ARBA00022842"/>
    </source>
</evidence>
<evidence type="ECO:0000259" key="9">
    <source>
        <dbReference type="Pfam" id="PF01656"/>
    </source>
</evidence>
<evidence type="ECO:0000259" key="10">
    <source>
        <dbReference type="Pfam" id="PF07685"/>
    </source>
</evidence>
<evidence type="ECO:0000256" key="2">
    <source>
        <dbReference type="ARBA" id="ARBA00022598"/>
    </source>
</evidence>
<dbReference type="Pfam" id="PF07685">
    <property type="entry name" value="GATase_3"/>
    <property type="match status" value="1"/>
</dbReference>
<keyword evidence="7" id="KW-0169">Cobalamin biosynthesis</keyword>
<dbReference type="SUPFAM" id="SSF52540">
    <property type="entry name" value="P-loop containing nucleoside triphosphate hydrolases"/>
    <property type="match status" value="1"/>
</dbReference>
<dbReference type="SUPFAM" id="SSF52317">
    <property type="entry name" value="Class I glutamine amidotransferase-like"/>
    <property type="match status" value="1"/>
</dbReference>
<feature type="region of interest" description="Disordered" evidence="8">
    <location>
        <begin position="239"/>
        <end position="286"/>
    </location>
</feature>
<accession>A0ABN2MVK8</accession>
<comment type="pathway">
    <text evidence="7">Cofactor biosynthesis; adenosylcobalamin biosynthesis; cob(II)yrinate a,c-diamide from precorrin-2 (aerobic route): step 9/10.</text>
</comment>
<reference evidence="11 12" key="1">
    <citation type="journal article" date="2019" name="Int. J. Syst. Evol. Microbiol.">
        <title>The Global Catalogue of Microorganisms (GCM) 10K type strain sequencing project: providing services to taxonomists for standard genome sequencing and annotation.</title>
        <authorList>
            <consortium name="The Broad Institute Genomics Platform"/>
            <consortium name="The Broad Institute Genome Sequencing Center for Infectious Disease"/>
            <person name="Wu L."/>
            <person name="Ma J."/>
        </authorList>
    </citation>
    <scope>NUCLEOTIDE SEQUENCE [LARGE SCALE GENOMIC DNA]</scope>
    <source>
        <strain evidence="11 12">JCM 16009</strain>
    </source>
</reference>
<dbReference type="Pfam" id="PF01656">
    <property type="entry name" value="CbiA"/>
    <property type="match status" value="1"/>
</dbReference>
<dbReference type="Gene3D" id="3.40.50.880">
    <property type="match status" value="1"/>
</dbReference>
<dbReference type="PANTHER" id="PTHR43873:SF1">
    <property type="entry name" value="COBYRINATE A,C-DIAMIDE SYNTHASE"/>
    <property type="match status" value="1"/>
</dbReference>
<dbReference type="InterPro" id="IPR011698">
    <property type="entry name" value="GATase_3"/>
</dbReference>
<organism evidence="11 12">
    <name type="scientific">Pseudonocardia ailaonensis</name>
    <dbReference type="NCBI Taxonomy" id="367279"/>
    <lineage>
        <taxon>Bacteria</taxon>
        <taxon>Bacillati</taxon>
        <taxon>Actinomycetota</taxon>
        <taxon>Actinomycetes</taxon>
        <taxon>Pseudonocardiales</taxon>
        <taxon>Pseudonocardiaceae</taxon>
        <taxon>Pseudonocardia</taxon>
    </lineage>
</organism>